<protein>
    <submittedName>
        <fullName evidence="1">Uncharacterized protein</fullName>
    </submittedName>
</protein>
<reference evidence="1 2" key="1">
    <citation type="submission" date="2023-01" db="EMBL/GenBank/DDBJ databases">
        <authorList>
            <person name="Kreplak J."/>
        </authorList>
    </citation>
    <scope>NUCLEOTIDE SEQUENCE [LARGE SCALE GENOMIC DNA]</scope>
</reference>
<dbReference type="EMBL" id="OX451739">
    <property type="protein sequence ID" value="CAI8608926.1"/>
    <property type="molecule type" value="Genomic_DNA"/>
</dbReference>
<keyword evidence="2" id="KW-1185">Reference proteome</keyword>
<evidence type="ECO:0000313" key="1">
    <source>
        <dbReference type="EMBL" id="CAI8608926.1"/>
    </source>
</evidence>
<proteinExistence type="predicted"/>
<accession>A0AAV1AF23</accession>
<evidence type="ECO:0000313" key="2">
    <source>
        <dbReference type="Proteomes" id="UP001157006"/>
    </source>
</evidence>
<organism evidence="1 2">
    <name type="scientific">Vicia faba</name>
    <name type="common">Broad bean</name>
    <name type="synonym">Faba vulgaris</name>
    <dbReference type="NCBI Taxonomy" id="3906"/>
    <lineage>
        <taxon>Eukaryota</taxon>
        <taxon>Viridiplantae</taxon>
        <taxon>Streptophyta</taxon>
        <taxon>Embryophyta</taxon>
        <taxon>Tracheophyta</taxon>
        <taxon>Spermatophyta</taxon>
        <taxon>Magnoliopsida</taxon>
        <taxon>eudicotyledons</taxon>
        <taxon>Gunneridae</taxon>
        <taxon>Pentapetalae</taxon>
        <taxon>rosids</taxon>
        <taxon>fabids</taxon>
        <taxon>Fabales</taxon>
        <taxon>Fabaceae</taxon>
        <taxon>Papilionoideae</taxon>
        <taxon>50 kb inversion clade</taxon>
        <taxon>NPAAA clade</taxon>
        <taxon>Hologalegina</taxon>
        <taxon>IRL clade</taxon>
        <taxon>Fabeae</taxon>
        <taxon>Vicia</taxon>
    </lineage>
</organism>
<name>A0AAV1AF23_VICFA</name>
<dbReference type="Proteomes" id="UP001157006">
    <property type="component" value="Chromosome 4"/>
</dbReference>
<sequence length="119" mass="13595">MHVAHQWVMCSLARDMVCARVVELGETSRAIEFLPPKERRDALKALAEGAATQVCTQLAEVKALKQSLGKTRDVYKGLEEWTSLLMDEAVATSVYRFEEVKRQFVLLYPHMDLSYMDPF</sequence>
<gene>
    <name evidence="1" type="ORF">VFH_IV108880</name>
</gene>
<dbReference type="AlphaFoldDB" id="A0AAV1AF23"/>